<dbReference type="InterPro" id="IPR026444">
    <property type="entry name" value="Secre_tail"/>
</dbReference>
<evidence type="ECO:0000256" key="1">
    <source>
        <dbReference type="ARBA" id="ARBA00022729"/>
    </source>
</evidence>
<feature type="signal peptide" evidence="2">
    <location>
        <begin position="1"/>
        <end position="19"/>
    </location>
</feature>
<evidence type="ECO:0000313" key="5">
    <source>
        <dbReference type="Proteomes" id="UP000553034"/>
    </source>
</evidence>
<feature type="chain" id="PRO_5032528563" description="Cleaved adhesin domain-containing protein" evidence="2">
    <location>
        <begin position="20"/>
        <end position="292"/>
    </location>
</feature>
<evidence type="ECO:0000259" key="3">
    <source>
        <dbReference type="Pfam" id="PF07675"/>
    </source>
</evidence>
<dbReference type="AlphaFoldDB" id="A0A840EQU6"/>
<dbReference type="Pfam" id="PF07675">
    <property type="entry name" value="Cleaved_Adhesin"/>
    <property type="match status" value="1"/>
</dbReference>
<gene>
    <name evidence="4" type="ORF">GGR32_001723</name>
</gene>
<keyword evidence="1 2" id="KW-0732">Signal</keyword>
<dbReference type="EMBL" id="JACIFO010000006">
    <property type="protein sequence ID" value="MBB4119425.1"/>
    <property type="molecule type" value="Genomic_DNA"/>
</dbReference>
<feature type="domain" description="Cleaved adhesin" evidence="3">
    <location>
        <begin position="95"/>
        <end position="206"/>
    </location>
</feature>
<evidence type="ECO:0000256" key="2">
    <source>
        <dbReference type="SAM" id="SignalP"/>
    </source>
</evidence>
<name>A0A840EQU6_9FLAO</name>
<dbReference type="Proteomes" id="UP000553034">
    <property type="component" value="Unassembled WGS sequence"/>
</dbReference>
<dbReference type="InterPro" id="IPR011628">
    <property type="entry name" value="Cleaved_adhesin"/>
</dbReference>
<dbReference type="NCBIfam" id="TIGR04183">
    <property type="entry name" value="Por_Secre_tail"/>
    <property type="match status" value="1"/>
</dbReference>
<reference evidence="4 5" key="1">
    <citation type="submission" date="2020-08" db="EMBL/GenBank/DDBJ databases">
        <title>Genomic Encyclopedia of Type Strains, Phase IV (KMG-IV): sequencing the most valuable type-strain genomes for metagenomic binning, comparative biology and taxonomic classification.</title>
        <authorList>
            <person name="Goeker M."/>
        </authorList>
    </citation>
    <scope>NUCLEOTIDE SEQUENCE [LARGE SCALE GENOMIC DNA]</scope>
    <source>
        <strain evidence="4 5">DSM 29568</strain>
    </source>
</reference>
<evidence type="ECO:0000313" key="4">
    <source>
        <dbReference type="EMBL" id="MBB4119425.1"/>
    </source>
</evidence>
<accession>A0A840EQU6</accession>
<dbReference type="RefSeq" id="WP_183477774.1">
    <property type="nucleotide sequence ID" value="NZ_JACIFO010000006.1"/>
</dbReference>
<comment type="caution">
    <text evidence="4">The sequence shown here is derived from an EMBL/GenBank/DDBJ whole genome shotgun (WGS) entry which is preliminary data.</text>
</comment>
<sequence>MKKITLTLAAVAAAISMNAQTVLFEDDFESHDDFIIDNIGSWTMVDVDGSPTYGFNGITFNNSGYTGSFIVFNTTTTNPPLDPSDAADWSARSGNKSLACFAASTPSNDDWLITPLVTLGNQENTLKFYAKAADGTYSNEVFDVAISTTDTQPASFTVIDGNLTPSPAMQWVEYEYDLDAYAGQDVYVAIHVKSNDQFGFQIDDFSITAGGMSIDENSFEGFTYYQDSEYLTLKAQSPMANVEVYNLLGQKIAAHTLNTVEAQLPIASLQAGVYVAKVTIEGKVRGFKFVIN</sequence>
<dbReference type="Gene3D" id="2.60.120.200">
    <property type="match status" value="1"/>
</dbReference>
<organism evidence="4 5">
    <name type="scientific">Mesonia hippocampi</name>
    <dbReference type="NCBI Taxonomy" id="1628250"/>
    <lineage>
        <taxon>Bacteria</taxon>
        <taxon>Pseudomonadati</taxon>
        <taxon>Bacteroidota</taxon>
        <taxon>Flavobacteriia</taxon>
        <taxon>Flavobacteriales</taxon>
        <taxon>Flavobacteriaceae</taxon>
        <taxon>Mesonia</taxon>
    </lineage>
</organism>
<dbReference type="NCBIfam" id="NF038128">
    <property type="entry name" value="choice_anch_J"/>
    <property type="match status" value="1"/>
</dbReference>
<keyword evidence="5" id="KW-1185">Reference proteome</keyword>
<protein>
    <recommendedName>
        <fullName evidence="3">Cleaved adhesin domain-containing protein</fullName>
    </recommendedName>
</protein>
<proteinExistence type="predicted"/>